<protein>
    <submittedName>
        <fullName evidence="2">Competence/damage-inducible protein A</fullName>
    </submittedName>
</protein>
<dbReference type="InterPro" id="IPR050101">
    <property type="entry name" value="CinA"/>
</dbReference>
<dbReference type="PANTHER" id="PTHR13939">
    <property type="entry name" value="NICOTINAMIDE-NUCLEOTIDE AMIDOHYDROLASE PNCC"/>
    <property type="match status" value="1"/>
</dbReference>
<keyword evidence="3" id="KW-1185">Reference proteome</keyword>
<dbReference type="CDD" id="cd00885">
    <property type="entry name" value="cinA"/>
    <property type="match status" value="1"/>
</dbReference>
<dbReference type="InterPro" id="IPR036425">
    <property type="entry name" value="MoaB/Mog-like_dom_sf"/>
</dbReference>
<dbReference type="EMBL" id="REGR01000014">
    <property type="protein sequence ID" value="RXZ42555.1"/>
    <property type="molecule type" value="Genomic_DNA"/>
</dbReference>
<reference evidence="2 3" key="1">
    <citation type="submission" date="2018-10" db="EMBL/GenBank/DDBJ databases">
        <title>Draft genome of Fastidiocella sp. strain 375T, a bacterium isolated from a karstic cave dripping water.</title>
        <authorList>
            <person name="Coelho C."/>
            <person name="Verissimo A."/>
            <person name="Tiago I."/>
        </authorList>
    </citation>
    <scope>NUCLEOTIDE SEQUENCE [LARGE SCALE GENOMIC DNA]</scope>
    <source>
        <strain evidence="2 3">CAVE-375</strain>
    </source>
</reference>
<dbReference type="InterPro" id="IPR001453">
    <property type="entry name" value="MoaB/Mog_dom"/>
</dbReference>
<comment type="caution">
    <text evidence="2">The sequence shown here is derived from an EMBL/GenBank/DDBJ whole genome shotgun (WGS) entry which is preliminary data.</text>
</comment>
<sequence>MDVGALIIGDELLSGKRQDKHLQALIRLLAARGMKLAWAEYLGDSPARIEAALKRAFADGDLVFSFGGIGATPDDHTRASAARALGVELELHPDAKTIIEGRFGVDAYPHRINMGVFPAGARLIANPVNQIPGFSHGDVHFVPGFPSMAWPMIEAVLDTHYPYLFSASPDVDLTLIAIEAREGDLIDLMQDFVARYPALRFSSLPSFATAERPMQIEFGFTGQSALAAIALAELEKALKARDYTVLPGKSA</sequence>
<dbReference type="Proteomes" id="UP000290682">
    <property type="component" value="Unassembled WGS sequence"/>
</dbReference>
<proteinExistence type="predicted"/>
<name>A0ABY0FE92_9NEIS</name>
<feature type="domain" description="MoaB/Mog" evidence="1">
    <location>
        <begin position="4"/>
        <end position="164"/>
    </location>
</feature>
<dbReference type="Gene3D" id="3.40.980.10">
    <property type="entry name" value="MoaB/Mog-like domain"/>
    <property type="match status" value="1"/>
</dbReference>
<dbReference type="SMART" id="SM00852">
    <property type="entry name" value="MoCF_biosynth"/>
    <property type="match status" value="1"/>
</dbReference>
<dbReference type="RefSeq" id="WP_129213349.1">
    <property type="nucleotide sequence ID" value="NZ_REGR01000014.1"/>
</dbReference>
<evidence type="ECO:0000313" key="3">
    <source>
        <dbReference type="Proteomes" id="UP000290682"/>
    </source>
</evidence>
<dbReference type="PANTHER" id="PTHR13939:SF0">
    <property type="entry name" value="NMN AMIDOHYDROLASE-LIKE PROTEIN YFAY"/>
    <property type="match status" value="1"/>
</dbReference>
<evidence type="ECO:0000259" key="1">
    <source>
        <dbReference type="SMART" id="SM00852"/>
    </source>
</evidence>
<gene>
    <name evidence="2" type="ORF">EBB06_11665</name>
</gene>
<accession>A0ABY0FE92</accession>
<organism evidence="2 3">
    <name type="scientific">Crenobacter cavernae</name>
    <dbReference type="NCBI Taxonomy" id="2290923"/>
    <lineage>
        <taxon>Bacteria</taxon>
        <taxon>Pseudomonadati</taxon>
        <taxon>Pseudomonadota</taxon>
        <taxon>Betaproteobacteria</taxon>
        <taxon>Neisseriales</taxon>
        <taxon>Neisseriaceae</taxon>
        <taxon>Crenobacter</taxon>
    </lineage>
</organism>
<dbReference type="SUPFAM" id="SSF53218">
    <property type="entry name" value="Molybdenum cofactor biosynthesis proteins"/>
    <property type="match status" value="1"/>
</dbReference>
<evidence type="ECO:0000313" key="2">
    <source>
        <dbReference type="EMBL" id="RXZ42555.1"/>
    </source>
</evidence>
<dbReference type="Pfam" id="PF00994">
    <property type="entry name" value="MoCF_biosynth"/>
    <property type="match status" value="1"/>
</dbReference>